<dbReference type="Proteomes" id="UP000752696">
    <property type="component" value="Unassembled WGS sequence"/>
</dbReference>
<sequence>MTNGMTPENCRTGPNRDRRPKRGQLRLRTDKEYSWSIQSPRGEHTHHGAVRRTKERNDKVIEEHTCIRTCTVHARETEKRRSGEKERSEARGENKWKGHRIGTRLTGRTRTAETVCQTVAATRVPSSRRVDIIGDRG</sequence>
<feature type="region of interest" description="Disordered" evidence="1">
    <location>
        <begin position="1"/>
        <end position="56"/>
    </location>
</feature>
<dbReference type="EMBL" id="CAJDYZ010011416">
    <property type="protein sequence ID" value="CAD1479420.1"/>
    <property type="molecule type" value="Genomic_DNA"/>
</dbReference>
<name>A0A6V7HFK4_9HYME</name>
<reference evidence="2" key="1">
    <citation type="submission" date="2020-07" db="EMBL/GenBank/DDBJ databases">
        <authorList>
            <person name="Nazaruddin N."/>
        </authorList>
    </citation>
    <scope>NUCLEOTIDE SEQUENCE</scope>
</reference>
<proteinExistence type="predicted"/>
<dbReference type="AlphaFoldDB" id="A0A6V7HFK4"/>
<feature type="region of interest" description="Disordered" evidence="1">
    <location>
        <begin position="75"/>
        <end position="109"/>
    </location>
</feature>
<gene>
    <name evidence="2" type="ORF">MHI_LOCUS857321</name>
</gene>
<comment type="caution">
    <text evidence="2">The sequence shown here is derived from an EMBL/GenBank/DDBJ whole genome shotgun (WGS) entry which is preliminary data.</text>
</comment>
<keyword evidence="3" id="KW-1185">Reference proteome</keyword>
<accession>A0A6V7HFK4</accession>
<evidence type="ECO:0000313" key="3">
    <source>
        <dbReference type="Proteomes" id="UP000752696"/>
    </source>
</evidence>
<evidence type="ECO:0000256" key="1">
    <source>
        <dbReference type="SAM" id="MobiDB-lite"/>
    </source>
</evidence>
<organism evidence="2 3">
    <name type="scientific">Heterotrigona itama</name>
    <dbReference type="NCBI Taxonomy" id="395501"/>
    <lineage>
        <taxon>Eukaryota</taxon>
        <taxon>Metazoa</taxon>
        <taxon>Ecdysozoa</taxon>
        <taxon>Arthropoda</taxon>
        <taxon>Hexapoda</taxon>
        <taxon>Insecta</taxon>
        <taxon>Pterygota</taxon>
        <taxon>Neoptera</taxon>
        <taxon>Endopterygota</taxon>
        <taxon>Hymenoptera</taxon>
        <taxon>Apocrita</taxon>
        <taxon>Aculeata</taxon>
        <taxon>Apoidea</taxon>
        <taxon>Anthophila</taxon>
        <taxon>Apidae</taxon>
        <taxon>Heterotrigona</taxon>
    </lineage>
</organism>
<evidence type="ECO:0000313" key="2">
    <source>
        <dbReference type="EMBL" id="CAD1479420.1"/>
    </source>
</evidence>
<protein>
    <submittedName>
        <fullName evidence="2">Uncharacterized protein</fullName>
    </submittedName>
</protein>
<feature type="compositionally biased region" description="Basic and acidic residues" evidence="1">
    <location>
        <begin position="75"/>
        <end position="96"/>
    </location>
</feature>